<evidence type="ECO:0000313" key="1">
    <source>
        <dbReference type="EMBL" id="RQO85741.1"/>
    </source>
</evidence>
<protein>
    <submittedName>
        <fullName evidence="1">Uncharacterized protein</fullName>
    </submittedName>
</protein>
<dbReference type="Proteomes" id="UP000006729">
    <property type="component" value="Chromosome 1"/>
</dbReference>
<evidence type="ECO:0000313" key="2">
    <source>
        <dbReference type="Proteomes" id="UP000006729"/>
    </source>
</evidence>
<sequence>MRWKSEPEELLHRGTRIVWFCFSLCWPFKVPGNMGSVKISCDTMDAFIFCQMRCFFQTRVPPAYVLSTGLLSNGRVEW</sequence>
<gene>
    <name evidence="1" type="ORF">POPTR_001G355650</name>
</gene>
<proteinExistence type="predicted"/>
<dbReference type="EMBL" id="CM009290">
    <property type="protein sequence ID" value="RQO85741.1"/>
    <property type="molecule type" value="Genomic_DNA"/>
</dbReference>
<organism evidence="1 2">
    <name type="scientific">Populus trichocarpa</name>
    <name type="common">Western balsam poplar</name>
    <name type="synonym">Populus balsamifera subsp. trichocarpa</name>
    <dbReference type="NCBI Taxonomy" id="3694"/>
    <lineage>
        <taxon>Eukaryota</taxon>
        <taxon>Viridiplantae</taxon>
        <taxon>Streptophyta</taxon>
        <taxon>Embryophyta</taxon>
        <taxon>Tracheophyta</taxon>
        <taxon>Spermatophyta</taxon>
        <taxon>Magnoliopsida</taxon>
        <taxon>eudicotyledons</taxon>
        <taxon>Gunneridae</taxon>
        <taxon>Pentapetalae</taxon>
        <taxon>rosids</taxon>
        <taxon>fabids</taxon>
        <taxon>Malpighiales</taxon>
        <taxon>Salicaceae</taxon>
        <taxon>Saliceae</taxon>
        <taxon>Populus</taxon>
    </lineage>
</organism>
<accession>A0A3N7FER6</accession>
<dbReference type="AlphaFoldDB" id="A0A3N7FER6"/>
<name>A0A3N7FER6_POPTR</name>
<dbReference type="InParanoid" id="A0A3N7FER6"/>
<keyword evidence="2" id="KW-1185">Reference proteome</keyword>
<reference evidence="1 2" key="1">
    <citation type="journal article" date="2006" name="Science">
        <title>The genome of black cottonwood, Populus trichocarpa (Torr. &amp; Gray).</title>
        <authorList>
            <person name="Tuskan G.A."/>
            <person name="Difazio S."/>
            <person name="Jansson S."/>
            <person name="Bohlmann J."/>
            <person name="Grigoriev I."/>
            <person name="Hellsten U."/>
            <person name="Putnam N."/>
            <person name="Ralph S."/>
            <person name="Rombauts S."/>
            <person name="Salamov A."/>
            <person name="Schein J."/>
            <person name="Sterck L."/>
            <person name="Aerts A."/>
            <person name="Bhalerao R.R."/>
            <person name="Bhalerao R.P."/>
            <person name="Blaudez D."/>
            <person name="Boerjan W."/>
            <person name="Brun A."/>
            <person name="Brunner A."/>
            <person name="Busov V."/>
            <person name="Campbell M."/>
            <person name="Carlson J."/>
            <person name="Chalot M."/>
            <person name="Chapman J."/>
            <person name="Chen G.L."/>
            <person name="Cooper D."/>
            <person name="Coutinho P.M."/>
            <person name="Couturier J."/>
            <person name="Covert S."/>
            <person name="Cronk Q."/>
            <person name="Cunningham R."/>
            <person name="Davis J."/>
            <person name="Degroeve S."/>
            <person name="Dejardin A."/>
            <person name="Depamphilis C."/>
            <person name="Detter J."/>
            <person name="Dirks B."/>
            <person name="Dubchak I."/>
            <person name="Duplessis S."/>
            <person name="Ehlting J."/>
            <person name="Ellis B."/>
            <person name="Gendler K."/>
            <person name="Goodstein D."/>
            <person name="Gribskov M."/>
            <person name="Grimwood J."/>
            <person name="Groover A."/>
            <person name="Gunter L."/>
            <person name="Hamberger B."/>
            <person name="Heinze B."/>
            <person name="Helariutta Y."/>
            <person name="Henrissat B."/>
            <person name="Holligan D."/>
            <person name="Holt R."/>
            <person name="Huang W."/>
            <person name="Islam-Faridi N."/>
            <person name="Jones S."/>
            <person name="Jones-Rhoades M."/>
            <person name="Jorgensen R."/>
            <person name="Joshi C."/>
            <person name="Kangasjarvi J."/>
            <person name="Karlsson J."/>
            <person name="Kelleher C."/>
            <person name="Kirkpatrick R."/>
            <person name="Kirst M."/>
            <person name="Kohler A."/>
            <person name="Kalluri U."/>
            <person name="Larimer F."/>
            <person name="Leebens-Mack J."/>
            <person name="Leple J.C."/>
            <person name="Locascio P."/>
            <person name="Lou Y."/>
            <person name="Lucas S."/>
            <person name="Martin F."/>
            <person name="Montanini B."/>
            <person name="Napoli C."/>
            <person name="Nelson D.R."/>
            <person name="Nelson C."/>
            <person name="Nieminen K."/>
            <person name="Nilsson O."/>
            <person name="Pereda V."/>
            <person name="Peter G."/>
            <person name="Philippe R."/>
            <person name="Pilate G."/>
            <person name="Poliakov A."/>
            <person name="Razumovskaya J."/>
            <person name="Richardson P."/>
            <person name="Rinaldi C."/>
            <person name="Ritland K."/>
            <person name="Rouze P."/>
            <person name="Ryaboy D."/>
            <person name="Schmutz J."/>
            <person name="Schrader J."/>
            <person name="Segerman B."/>
            <person name="Shin H."/>
            <person name="Siddiqui A."/>
            <person name="Sterky F."/>
            <person name="Terry A."/>
            <person name="Tsai C.J."/>
            <person name="Uberbacher E."/>
            <person name="Unneberg P."/>
            <person name="Vahala J."/>
            <person name="Wall K."/>
            <person name="Wessler S."/>
            <person name="Yang G."/>
            <person name="Yin T."/>
            <person name="Douglas C."/>
            <person name="Marra M."/>
            <person name="Sandberg G."/>
            <person name="Van de Peer Y."/>
            <person name="Rokhsar D."/>
        </authorList>
    </citation>
    <scope>NUCLEOTIDE SEQUENCE [LARGE SCALE GENOMIC DNA]</scope>
    <source>
        <strain evidence="2">cv. Nisqually</strain>
    </source>
</reference>
<dbReference type="Gramene" id="Potri.001G355650.1.v4.1">
    <property type="protein sequence ID" value="Potri.001G355650.1.v4.1"/>
    <property type="gene ID" value="Potri.001G355650.v4.1"/>
</dbReference>